<evidence type="ECO:0000256" key="13">
    <source>
        <dbReference type="ARBA" id="ARBA00048020"/>
    </source>
</evidence>
<feature type="domain" description="Acyl-CoA dehydrogenase/oxidase C-terminal" evidence="18">
    <location>
        <begin position="614"/>
        <end position="760"/>
    </location>
</feature>
<evidence type="ECO:0000256" key="14">
    <source>
        <dbReference type="ARBA" id="ARBA00048086"/>
    </source>
</evidence>
<evidence type="ECO:0000259" key="20">
    <source>
        <dbReference type="Pfam" id="PF02770"/>
    </source>
</evidence>
<comment type="catalytic activity">
    <reaction evidence="13">
        <text>docosanoyl-CoA + oxidized [electron-transfer flavoprotein] + H(+) = (2E)-docosenoyl-CoA + reduced [electron-transfer flavoprotein]</text>
        <dbReference type="Rhea" id="RHEA:47228"/>
        <dbReference type="Rhea" id="RHEA-COMP:10685"/>
        <dbReference type="Rhea" id="RHEA-COMP:10686"/>
        <dbReference type="ChEBI" id="CHEBI:15378"/>
        <dbReference type="ChEBI" id="CHEBI:57692"/>
        <dbReference type="ChEBI" id="CHEBI:58307"/>
        <dbReference type="ChEBI" id="CHEBI:65059"/>
        <dbReference type="ChEBI" id="CHEBI:74692"/>
    </reaction>
    <physiologicalReaction direction="left-to-right" evidence="13">
        <dbReference type="Rhea" id="RHEA:47229"/>
    </physiologicalReaction>
</comment>
<dbReference type="Pfam" id="PF02770">
    <property type="entry name" value="Acyl-CoA_dh_M"/>
    <property type="match status" value="1"/>
</dbReference>
<evidence type="ECO:0000256" key="1">
    <source>
        <dbReference type="ARBA" id="ARBA00004275"/>
    </source>
</evidence>
<feature type="domain" description="Aminoglycoside phosphotransferase" evidence="19">
    <location>
        <begin position="70"/>
        <end position="254"/>
    </location>
</feature>
<keyword evidence="8" id="KW-0472">Membrane</keyword>
<dbReference type="Proteomes" id="UP000689195">
    <property type="component" value="Unassembled WGS sequence"/>
</dbReference>
<comment type="catalytic activity">
    <reaction evidence="17">
        <text>eicosanoyl-CoA + oxidized [electron-transfer flavoprotein] + H(+) = (2E)-eicosenoyl-CoA + reduced [electron-transfer flavoprotein]</text>
        <dbReference type="Rhea" id="RHEA:47236"/>
        <dbReference type="Rhea" id="RHEA-COMP:10685"/>
        <dbReference type="Rhea" id="RHEA-COMP:10686"/>
        <dbReference type="ChEBI" id="CHEBI:15378"/>
        <dbReference type="ChEBI" id="CHEBI:57380"/>
        <dbReference type="ChEBI" id="CHEBI:57692"/>
        <dbReference type="ChEBI" id="CHEBI:58307"/>
        <dbReference type="ChEBI" id="CHEBI:74691"/>
    </reaction>
    <physiologicalReaction direction="left-to-right" evidence="17">
        <dbReference type="Rhea" id="RHEA:47237"/>
    </physiologicalReaction>
</comment>
<evidence type="ECO:0000256" key="7">
    <source>
        <dbReference type="ARBA" id="ARBA00023098"/>
    </source>
</evidence>
<evidence type="ECO:0000256" key="15">
    <source>
        <dbReference type="ARBA" id="ARBA00048395"/>
    </source>
</evidence>
<dbReference type="GO" id="GO:0050660">
    <property type="term" value="F:flavin adenine dinucleotide binding"/>
    <property type="evidence" value="ECO:0007669"/>
    <property type="project" value="InterPro"/>
</dbReference>
<accession>A0A8S1XG78</accession>
<keyword evidence="7" id="KW-0443">Lipid metabolism</keyword>
<organism evidence="22 23">
    <name type="scientific">Paramecium pentaurelia</name>
    <dbReference type="NCBI Taxonomy" id="43138"/>
    <lineage>
        <taxon>Eukaryota</taxon>
        <taxon>Sar</taxon>
        <taxon>Alveolata</taxon>
        <taxon>Ciliophora</taxon>
        <taxon>Intramacronucleata</taxon>
        <taxon>Oligohymenophorea</taxon>
        <taxon>Peniculida</taxon>
        <taxon>Parameciidae</taxon>
        <taxon>Paramecium</taxon>
    </lineage>
</organism>
<reference evidence="22" key="1">
    <citation type="submission" date="2021-01" db="EMBL/GenBank/DDBJ databases">
        <authorList>
            <consortium name="Genoscope - CEA"/>
            <person name="William W."/>
        </authorList>
    </citation>
    <scope>NUCLEOTIDE SEQUENCE</scope>
</reference>
<comment type="caution">
    <text evidence="22">The sequence shown here is derived from an EMBL/GenBank/DDBJ whole genome shotgun (WGS) entry which is preliminary data.</text>
</comment>
<dbReference type="InterPro" id="IPR009075">
    <property type="entry name" value="AcylCo_DH/oxidase_C"/>
</dbReference>
<dbReference type="InterPro" id="IPR041726">
    <property type="entry name" value="ACAD10_11_N"/>
</dbReference>
<dbReference type="AlphaFoldDB" id="A0A8S1XG78"/>
<evidence type="ECO:0000256" key="12">
    <source>
        <dbReference type="ARBA" id="ARBA00047443"/>
    </source>
</evidence>
<protein>
    <recommendedName>
        <fullName evidence="10">Acyl-CoA dehydrogenase family member 11</fullName>
    </recommendedName>
</protein>
<dbReference type="InterPro" id="IPR006091">
    <property type="entry name" value="Acyl-CoA_Oxase/DH_mid-dom"/>
</dbReference>
<evidence type="ECO:0000313" key="22">
    <source>
        <dbReference type="EMBL" id="CAD8199934.1"/>
    </source>
</evidence>
<evidence type="ECO:0000256" key="16">
    <source>
        <dbReference type="ARBA" id="ARBA00048399"/>
    </source>
</evidence>
<dbReference type="InterPro" id="IPR002575">
    <property type="entry name" value="Aminoglycoside_PTrfase"/>
</dbReference>
<dbReference type="PANTHER" id="PTHR48083">
    <property type="entry name" value="MEDIUM-CHAIN SPECIFIC ACYL-COA DEHYDROGENASE, MITOCHONDRIAL-RELATED"/>
    <property type="match status" value="1"/>
</dbReference>
<evidence type="ECO:0000256" key="9">
    <source>
        <dbReference type="ARBA" id="ARBA00023140"/>
    </source>
</evidence>
<comment type="catalytic activity">
    <reaction evidence="16">
        <text>hexacosanoyl-CoA + oxidized [electron-transfer flavoprotein] + H(+) = (2E)-hexacosenoyl-CoA + reduced [electron-transfer flavoprotein]</text>
        <dbReference type="Rhea" id="RHEA:48216"/>
        <dbReference type="Rhea" id="RHEA-COMP:10685"/>
        <dbReference type="Rhea" id="RHEA-COMP:10686"/>
        <dbReference type="ChEBI" id="CHEBI:15378"/>
        <dbReference type="ChEBI" id="CHEBI:57692"/>
        <dbReference type="ChEBI" id="CHEBI:58307"/>
        <dbReference type="ChEBI" id="CHEBI:64868"/>
        <dbReference type="ChEBI" id="CHEBI:74281"/>
    </reaction>
    <physiologicalReaction direction="left-to-right" evidence="16">
        <dbReference type="Rhea" id="RHEA:48217"/>
    </physiologicalReaction>
</comment>
<dbReference type="GO" id="GO:0031966">
    <property type="term" value="C:mitochondrial membrane"/>
    <property type="evidence" value="ECO:0007669"/>
    <property type="project" value="UniProtKB-SubCell"/>
</dbReference>
<feature type="domain" description="Acyl-CoA dehydrogenase/oxidase N-terminal" evidence="21">
    <location>
        <begin position="376"/>
        <end position="491"/>
    </location>
</feature>
<evidence type="ECO:0000256" key="8">
    <source>
        <dbReference type="ARBA" id="ARBA00023136"/>
    </source>
</evidence>
<proteinExistence type="predicted"/>
<dbReference type="PANTHER" id="PTHR48083:SF13">
    <property type="entry name" value="ACYL-COA DEHYDROGENASE FAMILY MEMBER 11"/>
    <property type="match status" value="1"/>
</dbReference>
<keyword evidence="23" id="KW-1185">Reference proteome</keyword>
<dbReference type="GO" id="GO:0003995">
    <property type="term" value="F:acyl-CoA dehydrogenase activity"/>
    <property type="evidence" value="ECO:0007669"/>
    <property type="project" value="TreeGrafter"/>
</dbReference>
<evidence type="ECO:0000256" key="2">
    <source>
        <dbReference type="ARBA" id="ARBA00004325"/>
    </source>
</evidence>
<comment type="subcellular location">
    <subcellularLocation>
        <location evidence="2">Mitochondrion membrane</location>
    </subcellularLocation>
    <subcellularLocation>
        <location evidence="1">Peroxisome</location>
    </subcellularLocation>
</comment>
<gene>
    <name evidence="22" type="ORF">PPENT_87.1.T1230021</name>
</gene>
<feature type="domain" description="Acyl-CoA oxidase/dehydrogenase middle" evidence="20">
    <location>
        <begin position="496"/>
        <end position="578"/>
    </location>
</feature>
<evidence type="ECO:0000313" key="23">
    <source>
        <dbReference type="Proteomes" id="UP000689195"/>
    </source>
</evidence>
<evidence type="ECO:0000256" key="4">
    <source>
        <dbReference type="ARBA" id="ARBA00011738"/>
    </source>
</evidence>
<dbReference type="CDD" id="cd05154">
    <property type="entry name" value="ACAD10_11_N-like"/>
    <property type="match status" value="1"/>
</dbReference>
<evidence type="ECO:0000256" key="3">
    <source>
        <dbReference type="ARBA" id="ARBA00005005"/>
    </source>
</evidence>
<dbReference type="InterPro" id="IPR013786">
    <property type="entry name" value="AcylCoA_DH/ox_N"/>
</dbReference>
<keyword evidence="5" id="KW-0285">Flavoprotein</keyword>
<comment type="pathway">
    <text evidence="3">Lipid metabolism; fatty acid beta-oxidation.</text>
</comment>
<evidence type="ECO:0000259" key="21">
    <source>
        <dbReference type="Pfam" id="PF02771"/>
    </source>
</evidence>
<dbReference type="EMBL" id="CAJJDO010000123">
    <property type="protein sequence ID" value="CAD8199934.1"/>
    <property type="molecule type" value="Genomic_DNA"/>
</dbReference>
<evidence type="ECO:0000256" key="11">
    <source>
        <dbReference type="ARBA" id="ARBA00046026"/>
    </source>
</evidence>
<comment type="subunit">
    <text evidence="4">Homodimer.</text>
</comment>
<comment type="function">
    <text evidence="11">Acyl-CoA dehydrogenase, that exhibits maximal activity towards saturated C22-CoA. Probably participates in beta-oxydation and energy production but could also play a role in the metabolism of specific fatty acids to control fatty acids composition of cellular lipids in brain.</text>
</comment>
<evidence type="ECO:0000256" key="17">
    <source>
        <dbReference type="ARBA" id="ARBA00049140"/>
    </source>
</evidence>
<evidence type="ECO:0000259" key="19">
    <source>
        <dbReference type="Pfam" id="PF01636"/>
    </source>
</evidence>
<sequence length="781" mass="89388">MSISEVHNKLNFSNYLNQQTTLTVYLGVKEIEIDQIQQLTAFVYKLSFKNSKRQLTLHTKSSFSPVSGNQLEKDYTLSQKLSSANMPVPKTLFYCRDQSILGVPFYATEYVEGRIFTNEQLLNISQAEKRLLFQGVSKALAHLHSISFNYLGLGEVEQQTNHYQTLNKKLHNLYKLHETNLSTNVEDLLYWLSLNTPVNSELDNLCLIHGDFSLSKVVFHPTEPTVLAILDWQQAQIGNAFIDLANFILPYYIPYSNGQHQIDGWFGVEEIMGQPNLQDVLSTYFTTKSSQTIPDIRYQVIMSILKSSIDQQILYKQTKHEKYYQNSLFLAKAGNDIIMELTEGDPFGVKMRATNDAQIWSNWPVSERCKSYYYRIKDFLRDEVFPVEKAILDKAREVPKSLPNKTITEIEELQRKAKSIGLWNLFIQDPMYGKGLSQLEYVFISEIIGLSYIGHEVFNCLAPDTGNIRLLIAYGTQNQKEKYLKPLLEGKCKSFFAITEKDLSSTDQHNIQLTITSTEEGFILNGVKWFVQNAADERAIFGIVVGQSSQYTNNPNETQSMILVDMNNPKIQLTRQFSSQNFYDLPHSYSEIEFNNAFIPKENLLGPFGGALKMIEDRLLEERLNHCVRLNGLTRRSLDLILSRSEKRIIFKEKLKDNAAFQEKLGDLEISYQSCRLLTLNAGLLLDSVGNKHLNAYLAVSECKAHIPKASQYILDSCMQIFGAEGVTEEQPLSLIFRFARALRFIEGPCEVYLRQISRFVYGNHMFNDLNNAQGYGLAKL</sequence>
<comment type="catalytic activity">
    <reaction evidence="15">
        <text>tricosanoyl-CoA + oxidized [electron-transfer flavoprotein] + H(+) = (2E)-tricosenoyl-CoA + reduced [electron-transfer flavoprotein]</text>
        <dbReference type="Rhea" id="RHEA:48220"/>
        <dbReference type="Rhea" id="RHEA-COMP:10685"/>
        <dbReference type="Rhea" id="RHEA-COMP:10686"/>
        <dbReference type="ChEBI" id="CHEBI:15378"/>
        <dbReference type="ChEBI" id="CHEBI:57692"/>
        <dbReference type="ChEBI" id="CHEBI:58307"/>
        <dbReference type="ChEBI" id="CHEBI:90118"/>
        <dbReference type="ChEBI" id="CHEBI:90119"/>
    </reaction>
    <physiologicalReaction direction="left-to-right" evidence="15">
        <dbReference type="Rhea" id="RHEA:48221"/>
    </physiologicalReaction>
</comment>
<keyword evidence="6" id="KW-0560">Oxidoreductase</keyword>
<dbReference type="GO" id="GO:0033539">
    <property type="term" value="P:fatty acid beta-oxidation using acyl-CoA dehydrogenase"/>
    <property type="evidence" value="ECO:0007669"/>
    <property type="project" value="TreeGrafter"/>
</dbReference>
<evidence type="ECO:0000256" key="5">
    <source>
        <dbReference type="ARBA" id="ARBA00022630"/>
    </source>
</evidence>
<comment type="catalytic activity">
    <reaction evidence="14">
        <text>tetracosanoyl-CoA + oxidized [electron-transfer flavoprotein] + H(+) = (2E)-tetracosenoyl-CoA + reduced [electron-transfer flavoprotein]</text>
        <dbReference type="Rhea" id="RHEA:47232"/>
        <dbReference type="Rhea" id="RHEA-COMP:10685"/>
        <dbReference type="Rhea" id="RHEA-COMP:10686"/>
        <dbReference type="ChEBI" id="CHEBI:15378"/>
        <dbReference type="ChEBI" id="CHEBI:57692"/>
        <dbReference type="ChEBI" id="CHEBI:58307"/>
        <dbReference type="ChEBI" id="CHEBI:65052"/>
        <dbReference type="ChEBI" id="CHEBI:74693"/>
    </reaction>
    <physiologicalReaction direction="left-to-right" evidence="14">
        <dbReference type="Rhea" id="RHEA:47233"/>
    </physiologicalReaction>
</comment>
<dbReference type="OrthoDB" id="434771at2759"/>
<evidence type="ECO:0000256" key="6">
    <source>
        <dbReference type="ARBA" id="ARBA00023002"/>
    </source>
</evidence>
<dbReference type="Pfam" id="PF00441">
    <property type="entry name" value="Acyl-CoA_dh_1"/>
    <property type="match status" value="1"/>
</dbReference>
<name>A0A8S1XG78_9CILI</name>
<evidence type="ECO:0000256" key="10">
    <source>
        <dbReference type="ARBA" id="ARBA00040622"/>
    </source>
</evidence>
<dbReference type="Pfam" id="PF02771">
    <property type="entry name" value="Acyl-CoA_dh_N"/>
    <property type="match status" value="1"/>
</dbReference>
<keyword evidence="9" id="KW-0576">Peroxisome</keyword>
<comment type="catalytic activity">
    <reaction evidence="12">
        <text>a 2,3-saturated acyl-CoA + oxidized [electron-transfer flavoprotein] + H(+) = a (2E)-enoyl-CoA + reduced [electron-transfer flavoprotein]</text>
        <dbReference type="Rhea" id="RHEA:44704"/>
        <dbReference type="Rhea" id="RHEA-COMP:10685"/>
        <dbReference type="Rhea" id="RHEA-COMP:10686"/>
        <dbReference type="ChEBI" id="CHEBI:15378"/>
        <dbReference type="ChEBI" id="CHEBI:57692"/>
        <dbReference type="ChEBI" id="CHEBI:58307"/>
        <dbReference type="ChEBI" id="CHEBI:58856"/>
        <dbReference type="ChEBI" id="CHEBI:65111"/>
    </reaction>
    <physiologicalReaction direction="left-to-right" evidence="12">
        <dbReference type="Rhea" id="RHEA:44705"/>
    </physiologicalReaction>
</comment>
<dbReference type="InterPro" id="IPR050741">
    <property type="entry name" value="Acyl-CoA_dehydrogenase"/>
</dbReference>
<evidence type="ECO:0000259" key="18">
    <source>
        <dbReference type="Pfam" id="PF00441"/>
    </source>
</evidence>
<dbReference type="GO" id="GO:0005777">
    <property type="term" value="C:peroxisome"/>
    <property type="evidence" value="ECO:0007669"/>
    <property type="project" value="UniProtKB-SubCell"/>
</dbReference>
<dbReference type="Pfam" id="PF01636">
    <property type="entry name" value="APH"/>
    <property type="match status" value="1"/>
</dbReference>